<reference evidence="1" key="1">
    <citation type="submission" date="2021-02" db="EMBL/GenBank/DDBJ databases">
        <authorList>
            <person name="Nowell W R."/>
        </authorList>
    </citation>
    <scope>NUCLEOTIDE SEQUENCE</scope>
</reference>
<accession>A0A815V5R9</accession>
<protein>
    <submittedName>
        <fullName evidence="1">Uncharacterized protein</fullName>
    </submittedName>
</protein>
<proteinExistence type="predicted"/>
<evidence type="ECO:0000313" key="2">
    <source>
        <dbReference type="Proteomes" id="UP000663828"/>
    </source>
</evidence>
<dbReference type="AlphaFoldDB" id="A0A815V5R9"/>
<dbReference type="Proteomes" id="UP000663828">
    <property type="component" value="Unassembled WGS sequence"/>
</dbReference>
<organism evidence="1 2">
    <name type="scientific">Adineta ricciae</name>
    <name type="common">Rotifer</name>
    <dbReference type="NCBI Taxonomy" id="249248"/>
    <lineage>
        <taxon>Eukaryota</taxon>
        <taxon>Metazoa</taxon>
        <taxon>Spiralia</taxon>
        <taxon>Gnathifera</taxon>
        <taxon>Rotifera</taxon>
        <taxon>Eurotatoria</taxon>
        <taxon>Bdelloidea</taxon>
        <taxon>Adinetida</taxon>
        <taxon>Adinetidae</taxon>
        <taxon>Adineta</taxon>
    </lineage>
</organism>
<name>A0A815V5R9_ADIRI</name>
<dbReference type="SUPFAM" id="SSF56219">
    <property type="entry name" value="DNase I-like"/>
    <property type="match status" value="1"/>
</dbReference>
<gene>
    <name evidence="1" type="ORF">XAT740_LOCUS41416</name>
</gene>
<evidence type="ECO:0000313" key="1">
    <source>
        <dbReference type="EMBL" id="CAF1530324.1"/>
    </source>
</evidence>
<dbReference type="InterPro" id="IPR036691">
    <property type="entry name" value="Endo/exonu/phosph_ase_sf"/>
</dbReference>
<sequence length="124" mass="13780">MELEEKWDKADNAAQEVETMVQDKILPCDLLDMITHHIPMIISLNELGSPIPEKTIKQLLFSYNIVMKAGTNSYGGVVLAINKKLNAIPINSPEPNIVAAETTINDETFIIASIYSPRNEKLSL</sequence>
<comment type="caution">
    <text evidence="1">The sequence shown here is derived from an EMBL/GenBank/DDBJ whole genome shotgun (WGS) entry which is preliminary data.</text>
</comment>
<dbReference type="Gene3D" id="3.60.10.10">
    <property type="entry name" value="Endonuclease/exonuclease/phosphatase"/>
    <property type="match status" value="1"/>
</dbReference>
<keyword evidence="2" id="KW-1185">Reference proteome</keyword>
<dbReference type="EMBL" id="CAJNOR010004841">
    <property type="protein sequence ID" value="CAF1530324.1"/>
    <property type="molecule type" value="Genomic_DNA"/>
</dbReference>